<comment type="function">
    <text evidence="6">Microtubule inner protein (MIP) part of the dynein-decorated doublet microtubules (DMTs) in cilia axoneme, which is required for motile cilia beating.</text>
</comment>
<dbReference type="FunFam" id="1.10.238.10:FF:000375">
    <property type="entry name" value="EF-hand domain-containing family member C2"/>
    <property type="match status" value="1"/>
</dbReference>
<dbReference type="FunFam" id="2.30.29.170:FF:000001">
    <property type="entry name" value="EF-hand domain containing 1"/>
    <property type="match status" value="1"/>
</dbReference>
<keyword evidence="2" id="KW-0963">Cytoplasm</keyword>
<dbReference type="Proteomes" id="UP000018468">
    <property type="component" value="Linkage group LG17"/>
</dbReference>
<dbReference type="InterPro" id="IPR006602">
    <property type="entry name" value="DM10_dom"/>
</dbReference>
<dbReference type="InParanoid" id="W5M1L2"/>
<evidence type="ECO:0000256" key="3">
    <source>
        <dbReference type="ARBA" id="ARBA00022737"/>
    </source>
</evidence>
<dbReference type="HOGENOM" id="CLU_018366_1_0_1"/>
<dbReference type="PANTHER" id="PTHR12086">
    <property type="entry name" value="EF-HAND DOMAIN C-TERMINAL CONTAINING PROTEIN"/>
    <property type="match status" value="1"/>
</dbReference>
<reference evidence="9" key="3">
    <citation type="submission" date="2025-09" db="UniProtKB">
        <authorList>
            <consortium name="Ensembl"/>
        </authorList>
    </citation>
    <scope>IDENTIFICATION</scope>
</reference>
<dbReference type="FunFam" id="2.30.29.170:FF:000003">
    <property type="entry name" value="EF-hand domain (C-terminal) containing 1"/>
    <property type="match status" value="1"/>
</dbReference>
<dbReference type="AlphaFoldDB" id="W5M1L2"/>
<protein>
    <recommendedName>
        <fullName evidence="7">EF-hand domain-containing family member C2</fullName>
    </recommendedName>
</protein>
<evidence type="ECO:0000256" key="1">
    <source>
        <dbReference type="ARBA" id="ARBA00004430"/>
    </source>
</evidence>
<dbReference type="InterPro" id="IPR011992">
    <property type="entry name" value="EF-hand-dom_pair"/>
</dbReference>
<feature type="domain" description="DM10" evidence="8">
    <location>
        <begin position="77"/>
        <end position="186"/>
    </location>
</feature>
<dbReference type="eggNOG" id="KOG0043">
    <property type="taxonomic scope" value="Eukaryota"/>
</dbReference>
<dbReference type="GO" id="GO:0010975">
    <property type="term" value="P:regulation of neuron projection development"/>
    <property type="evidence" value="ECO:0000318"/>
    <property type="project" value="GO_Central"/>
</dbReference>
<dbReference type="SMART" id="SM00676">
    <property type="entry name" value="DM10"/>
    <property type="match status" value="3"/>
</dbReference>
<dbReference type="Gene3D" id="2.30.29.170">
    <property type="match status" value="3"/>
</dbReference>
<reference evidence="9" key="2">
    <citation type="submission" date="2025-08" db="UniProtKB">
        <authorList>
            <consortium name="Ensembl"/>
        </authorList>
    </citation>
    <scope>IDENTIFICATION</scope>
</reference>
<dbReference type="EMBL" id="AHAT01025096">
    <property type="status" value="NOT_ANNOTATED_CDS"/>
    <property type="molecule type" value="Genomic_DNA"/>
</dbReference>
<dbReference type="InterPro" id="IPR040193">
    <property type="entry name" value="EFHC1/EFHC2/EFHB"/>
</dbReference>
<dbReference type="PROSITE" id="PS51336">
    <property type="entry name" value="DM10"/>
    <property type="match status" value="3"/>
</dbReference>
<feature type="domain" description="DM10" evidence="8">
    <location>
        <begin position="432"/>
        <end position="539"/>
    </location>
</feature>
<dbReference type="GO" id="GO:0005930">
    <property type="term" value="C:axoneme"/>
    <property type="evidence" value="ECO:0007669"/>
    <property type="project" value="UniProtKB-SubCell"/>
</dbReference>
<organism evidence="9 10">
    <name type="scientific">Lepisosteus oculatus</name>
    <name type="common">Spotted gar</name>
    <dbReference type="NCBI Taxonomy" id="7918"/>
    <lineage>
        <taxon>Eukaryota</taxon>
        <taxon>Metazoa</taxon>
        <taxon>Chordata</taxon>
        <taxon>Craniata</taxon>
        <taxon>Vertebrata</taxon>
        <taxon>Euteleostomi</taxon>
        <taxon>Actinopterygii</taxon>
        <taxon>Neopterygii</taxon>
        <taxon>Holostei</taxon>
        <taxon>Semionotiformes</taxon>
        <taxon>Lepisosteidae</taxon>
        <taxon>Lepisosteus</taxon>
    </lineage>
</organism>
<dbReference type="EMBL" id="AHAT01025095">
    <property type="status" value="NOT_ANNOTATED_CDS"/>
    <property type="molecule type" value="Genomic_DNA"/>
</dbReference>
<evidence type="ECO:0000256" key="4">
    <source>
        <dbReference type="ARBA" id="ARBA00023212"/>
    </source>
</evidence>
<dbReference type="Pfam" id="PF06565">
    <property type="entry name" value="DM10_dom"/>
    <property type="match status" value="3"/>
</dbReference>
<dbReference type="OMA" id="RFSCKQP"/>
<dbReference type="Gene3D" id="1.10.238.10">
    <property type="entry name" value="EF-hand"/>
    <property type="match status" value="1"/>
</dbReference>
<dbReference type="GeneTree" id="ENSGT00530000063528"/>
<keyword evidence="4" id="KW-0206">Cytoskeleton</keyword>
<evidence type="ECO:0000256" key="7">
    <source>
        <dbReference type="ARBA" id="ARBA00039880"/>
    </source>
</evidence>
<proteinExistence type="predicted"/>
<evidence type="ECO:0000313" key="10">
    <source>
        <dbReference type="Proteomes" id="UP000018468"/>
    </source>
</evidence>
<sequence>IARPIMSLPGYSPNKNLGKEKFHKSQHFDFSNGVRLAVGEEKPGIGGEPLPGQKIRPKYSMFPQGEGSDTPSWVAFDKQVLCFEAHFKEPVHESRVEQLRIRKCKIYFFLEDGTIQVVEPEKQNSGIPQDPGTLIRRHRIPLPPPHDEFHYEVQHFNINQEVVFYSRTFRITDCDLFTKKFLTKLGIRLNLPAPTPEDPYNSLRRQMEESMSPLRPYERSDTLRQFLDHDRRVLRFFCHWDDSETMFGDSRELVLHYFLADDTIEIREVTYPNSGRDAVPKFLHRRKLPKRAPPPTRQPGEITDRTVLNVFGPMGHGGRYILDNLKTGAVHEEFYKDCDLTIGAVINVWGRKVVVCDCDGFTKEYYRTKYGVEDFTPVTYKASPAPKPQKEPPPYNGFGSEEDSLCSCAGLLPKPPQKDFKKLMEKDRQGLESNILRFVGRMVSDNPIDSERKFIISFYLSDDTISIFEPPQRNSGMIGGKFLERGRIKKPGQELFKSQCSEYFKAEDLYVGARVCFNNQEFQLVDADEYVFSYMEQHAEEFPKGNIGTIISKLRSITEPKMKEIKQSFMMIDPENTGEIAYEPFRNLLMDMAGGGMSEHEIMTIGRHYCIQEQTEIDLGFLKALAQELLRKKHFESFPDMTNAFMHADEKRTGLLPVWESRTICKAFKLPLPDDLLKAILEKFENGKEEVEYNGFLSAINWRDSPVPTALPETPIKFDIGWNGEPTGPAVKKINYSILVEDVFGKHD</sequence>
<keyword evidence="5" id="KW-0966">Cell projection</keyword>
<comment type="subcellular location">
    <subcellularLocation>
        <location evidence="1">Cytoplasm</location>
        <location evidence="1">Cytoskeleton</location>
        <location evidence="1">Cilium axoneme</location>
    </subcellularLocation>
</comment>
<dbReference type="Bgee" id="ENSLOCG00000001949">
    <property type="expression patterns" value="Expressed in testis and 7 other cell types or tissues"/>
</dbReference>
<evidence type="ECO:0000256" key="6">
    <source>
        <dbReference type="ARBA" id="ARBA00035003"/>
    </source>
</evidence>
<dbReference type="STRING" id="7918.ENSLOCP00000002270"/>
<reference evidence="10" key="1">
    <citation type="submission" date="2011-12" db="EMBL/GenBank/DDBJ databases">
        <title>The Draft Genome of Lepisosteus oculatus.</title>
        <authorList>
            <consortium name="The Broad Institute Genome Assembly &amp; Analysis Group"/>
            <consortium name="Computational R&amp;D Group"/>
            <consortium name="and Sequencing Platform"/>
            <person name="Di Palma F."/>
            <person name="Alfoldi J."/>
            <person name="Johnson J."/>
            <person name="Berlin A."/>
            <person name="Gnerre S."/>
            <person name="Jaffe D."/>
            <person name="MacCallum I."/>
            <person name="Young S."/>
            <person name="Walker B.J."/>
            <person name="Lander E.S."/>
            <person name="Lindblad-Toh K."/>
        </authorList>
    </citation>
    <scope>NUCLEOTIDE SEQUENCE [LARGE SCALE GENOMIC DNA]</scope>
</reference>
<dbReference type="Ensembl" id="ENSLOCT00000002275.1">
    <property type="protein sequence ID" value="ENSLOCP00000002270.1"/>
    <property type="gene ID" value="ENSLOCG00000001949.1"/>
</dbReference>
<evidence type="ECO:0000256" key="2">
    <source>
        <dbReference type="ARBA" id="ARBA00022490"/>
    </source>
</evidence>
<keyword evidence="3" id="KW-0677">Repeat</keyword>
<feature type="domain" description="DM10" evidence="8">
    <location>
        <begin position="230"/>
        <end position="370"/>
    </location>
</feature>
<dbReference type="FunFam" id="2.30.29.170:FF:000002">
    <property type="entry name" value="EF-hand domain (C-terminal) containing 1"/>
    <property type="match status" value="1"/>
</dbReference>
<evidence type="ECO:0000259" key="8">
    <source>
        <dbReference type="PROSITE" id="PS51336"/>
    </source>
</evidence>
<evidence type="ECO:0000313" key="9">
    <source>
        <dbReference type="Ensembl" id="ENSLOCP00000002270.1"/>
    </source>
</evidence>
<dbReference type="PANTHER" id="PTHR12086:SF11">
    <property type="entry name" value="EF-HAND DOMAIN-CONTAINING FAMILY MEMBER C2"/>
    <property type="match status" value="1"/>
</dbReference>
<dbReference type="GO" id="GO:1903251">
    <property type="term" value="P:multi-ciliated epithelial cell differentiation"/>
    <property type="evidence" value="ECO:0007669"/>
    <property type="project" value="Ensembl"/>
</dbReference>
<dbReference type="GO" id="GO:0039010">
    <property type="term" value="P:specification of pronephric distal tubule identity"/>
    <property type="evidence" value="ECO:0007669"/>
    <property type="project" value="Ensembl"/>
</dbReference>
<accession>W5M1L2</accession>
<dbReference type="FunCoup" id="W5M1L2">
    <property type="interactions" value="195"/>
</dbReference>
<name>W5M1L2_LEPOC</name>
<dbReference type="SUPFAM" id="SSF47473">
    <property type="entry name" value="EF-hand"/>
    <property type="match status" value="1"/>
</dbReference>
<keyword evidence="10" id="KW-1185">Reference proteome</keyword>
<evidence type="ECO:0000256" key="5">
    <source>
        <dbReference type="ARBA" id="ARBA00023273"/>
    </source>
</evidence>